<accession>A0ABS8QC77</accession>
<sequence>MSDQPQPDNVNDTRPTASAGPALSELGKRGATRRRLGKAGIGAAGVFWTLDSKATGFACRTPSGFYSSKIHNSATAPKTMCEGWPPSVWCYIGSYYWPRSCGSDVMFASIFPCTTSGTRACYGKATMLQVLKGLSGDKDRLGAELAAAYLNVLTDKVKMIDASDLTNMWKQIQAGGAYKVSSTVFLAWKDLADFLKQTHY</sequence>
<reference evidence="2" key="1">
    <citation type="submission" date="2021-11" db="EMBL/GenBank/DDBJ databases">
        <title>The complete genome of Massilia sp sp. G4R7.</title>
        <authorList>
            <person name="Liu L."/>
            <person name="Yue J."/>
            <person name="Yuan J."/>
            <person name="Yang F."/>
            <person name="Li L."/>
        </authorList>
    </citation>
    <scope>NUCLEOTIDE SEQUENCE</scope>
    <source>
        <strain evidence="2">G4R7</strain>
    </source>
</reference>
<evidence type="ECO:0000313" key="2">
    <source>
        <dbReference type="EMBL" id="MCD2519371.1"/>
    </source>
</evidence>
<feature type="compositionally biased region" description="Polar residues" evidence="1">
    <location>
        <begin position="1"/>
        <end position="16"/>
    </location>
</feature>
<dbReference type="EMBL" id="JAJNOC010000012">
    <property type="protein sequence ID" value="MCD2519371.1"/>
    <property type="molecule type" value="Genomic_DNA"/>
</dbReference>
<protein>
    <submittedName>
        <fullName evidence="2">Uncharacterized protein</fullName>
    </submittedName>
</protein>
<proteinExistence type="predicted"/>
<evidence type="ECO:0000256" key="1">
    <source>
        <dbReference type="SAM" id="MobiDB-lite"/>
    </source>
</evidence>
<dbReference type="RefSeq" id="WP_231060641.1">
    <property type="nucleotide sequence ID" value="NZ_JAJNOC010000012.1"/>
</dbReference>
<name>A0ABS8QC77_9BURK</name>
<feature type="region of interest" description="Disordered" evidence="1">
    <location>
        <begin position="1"/>
        <end position="30"/>
    </location>
</feature>
<keyword evidence="3" id="KW-1185">Reference proteome</keyword>
<comment type="caution">
    <text evidence="2">The sequence shown here is derived from an EMBL/GenBank/DDBJ whole genome shotgun (WGS) entry which is preliminary data.</text>
</comment>
<organism evidence="2 3">
    <name type="scientific">Massilia phyllostachyos</name>
    <dbReference type="NCBI Taxonomy" id="2898585"/>
    <lineage>
        <taxon>Bacteria</taxon>
        <taxon>Pseudomonadati</taxon>
        <taxon>Pseudomonadota</taxon>
        <taxon>Betaproteobacteria</taxon>
        <taxon>Burkholderiales</taxon>
        <taxon>Oxalobacteraceae</taxon>
        <taxon>Telluria group</taxon>
        <taxon>Massilia</taxon>
    </lineage>
</organism>
<evidence type="ECO:0000313" key="3">
    <source>
        <dbReference type="Proteomes" id="UP001179361"/>
    </source>
</evidence>
<dbReference type="Proteomes" id="UP001179361">
    <property type="component" value="Unassembled WGS sequence"/>
</dbReference>
<gene>
    <name evidence="2" type="ORF">LQ564_24005</name>
</gene>